<dbReference type="CDD" id="cd03443">
    <property type="entry name" value="PaaI_thioesterase"/>
    <property type="match status" value="1"/>
</dbReference>
<evidence type="ECO:0000256" key="17">
    <source>
        <dbReference type="ARBA" id="ARBA00040123"/>
    </source>
</evidence>
<protein>
    <recommendedName>
        <fullName evidence="17">Acyl-coenzyme A thioesterase THEM4</fullName>
        <ecNumber evidence="16">3.1.2.2</ecNumber>
    </recommendedName>
    <alternativeName>
        <fullName evidence="18">Thioesterase superfamily member 4</fullName>
    </alternativeName>
</protein>
<comment type="catalytic activity">
    <reaction evidence="20">
        <text>hexadecanoyl-CoA + H2O = hexadecanoate + CoA + H(+)</text>
        <dbReference type="Rhea" id="RHEA:16645"/>
        <dbReference type="ChEBI" id="CHEBI:7896"/>
        <dbReference type="ChEBI" id="CHEBI:15377"/>
        <dbReference type="ChEBI" id="CHEBI:15378"/>
        <dbReference type="ChEBI" id="CHEBI:57287"/>
        <dbReference type="ChEBI" id="CHEBI:57379"/>
        <dbReference type="EC" id="3.1.2.2"/>
    </reaction>
    <physiologicalReaction direction="left-to-right" evidence="20">
        <dbReference type="Rhea" id="RHEA:16646"/>
    </physiologicalReaction>
</comment>
<evidence type="ECO:0000313" key="25">
    <source>
        <dbReference type="EMBL" id="ORX03407.1"/>
    </source>
</evidence>
<evidence type="ECO:0000256" key="22">
    <source>
        <dbReference type="ARBA" id="ARBA00048074"/>
    </source>
</evidence>
<keyword evidence="10" id="KW-0443">Lipid metabolism</keyword>
<dbReference type="GO" id="GO:0016020">
    <property type="term" value="C:membrane"/>
    <property type="evidence" value="ECO:0007669"/>
    <property type="project" value="UniProtKB-SubCell"/>
</dbReference>
<evidence type="ECO:0000256" key="3">
    <source>
        <dbReference type="ARBA" id="ARBA00004632"/>
    </source>
</evidence>
<comment type="similarity">
    <text evidence="15">Belongs to the THEM4/THEM5 thioesterase family.</text>
</comment>
<comment type="catalytic activity">
    <reaction evidence="22">
        <text>dodecanoyl-CoA + H2O = dodecanoate + CoA + H(+)</text>
        <dbReference type="Rhea" id="RHEA:30135"/>
        <dbReference type="ChEBI" id="CHEBI:15377"/>
        <dbReference type="ChEBI" id="CHEBI:15378"/>
        <dbReference type="ChEBI" id="CHEBI:18262"/>
        <dbReference type="ChEBI" id="CHEBI:57287"/>
        <dbReference type="ChEBI" id="CHEBI:57375"/>
    </reaction>
    <physiologicalReaction direction="left-to-right" evidence="22">
        <dbReference type="Rhea" id="RHEA:30136"/>
    </physiologicalReaction>
</comment>
<feature type="domain" description="Thioesterase" evidence="24">
    <location>
        <begin position="119"/>
        <end position="192"/>
    </location>
</feature>
<dbReference type="GO" id="GO:0006631">
    <property type="term" value="P:fatty acid metabolic process"/>
    <property type="evidence" value="ECO:0007669"/>
    <property type="project" value="UniProtKB-KW"/>
</dbReference>
<keyword evidence="5" id="KW-0963">Cytoplasm</keyword>
<keyword evidence="8" id="KW-0276">Fatty acid metabolism</keyword>
<comment type="caution">
    <text evidence="25">The sequence shown here is derived from an EMBL/GenBank/DDBJ whole genome shotgun (WGS) entry which is preliminary data.</text>
</comment>
<dbReference type="SUPFAM" id="SSF54637">
    <property type="entry name" value="Thioesterase/thiol ester dehydrase-isomerase"/>
    <property type="match status" value="1"/>
</dbReference>
<dbReference type="PANTHER" id="PTHR12418:SF19">
    <property type="entry name" value="ACYL-COENZYME A THIOESTERASE THEM4"/>
    <property type="match status" value="1"/>
</dbReference>
<dbReference type="InterPro" id="IPR052365">
    <property type="entry name" value="THEM4/THEM5_acyl-CoA_thioest"/>
</dbReference>
<comment type="catalytic activity">
    <reaction evidence="23">
        <text>tetradecanoyl-CoA + H2O = tetradecanoate + CoA + H(+)</text>
        <dbReference type="Rhea" id="RHEA:40119"/>
        <dbReference type="ChEBI" id="CHEBI:15377"/>
        <dbReference type="ChEBI" id="CHEBI:15378"/>
        <dbReference type="ChEBI" id="CHEBI:30807"/>
        <dbReference type="ChEBI" id="CHEBI:57287"/>
        <dbReference type="ChEBI" id="CHEBI:57385"/>
    </reaction>
    <physiologicalReaction direction="left-to-right" evidence="23">
        <dbReference type="Rhea" id="RHEA:40120"/>
    </physiologicalReaction>
</comment>
<keyword evidence="12" id="KW-0966">Cell projection</keyword>
<dbReference type="RefSeq" id="WP_085110196.1">
    <property type="nucleotide sequence ID" value="NZ_JACKSN010000079.1"/>
</dbReference>
<dbReference type="EMBL" id="LQPZ01000028">
    <property type="protein sequence ID" value="ORX03407.1"/>
    <property type="molecule type" value="Genomic_DNA"/>
</dbReference>
<evidence type="ECO:0000259" key="24">
    <source>
        <dbReference type="Pfam" id="PF03061"/>
    </source>
</evidence>
<dbReference type="STRING" id="1798.AWC30_11000"/>
<comment type="catalytic activity">
    <reaction evidence="13">
        <text>(5Z,8Z,11Z,14Z)-eicosatetraenoyl-CoA + H2O = (5Z,8Z,11Z,14Z)-eicosatetraenoate + CoA + H(+)</text>
        <dbReference type="Rhea" id="RHEA:40151"/>
        <dbReference type="ChEBI" id="CHEBI:15377"/>
        <dbReference type="ChEBI" id="CHEBI:15378"/>
        <dbReference type="ChEBI" id="CHEBI:32395"/>
        <dbReference type="ChEBI" id="CHEBI:57287"/>
        <dbReference type="ChEBI" id="CHEBI:57368"/>
    </reaction>
    <physiologicalReaction direction="left-to-right" evidence="13">
        <dbReference type="Rhea" id="RHEA:40152"/>
    </physiologicalReaction>
</comment>
<keyword evidence="4" id="KW-1003">Cell membrane</keyword>
<evidence type="ECO:0000256" key="19">
    <source>
        <dbReference type="ARBA" id="ARBA00047588"/>
    </source>
</evidence>
<evidence type="ECO:0000256" key="21">
    <source>
        <dbReference type="ARBA" id="ARBA00047969"/>
    </source>
</evidence>
<evidence type="ECO:0000256" key="23">
    <source>
        <dbReference type="ARBA" id="ARBA00048180"/>
    </source>
</evidence>
<evidence type="ECO:0000256" key="10">
    <source>
        <dbReference type="ARBA" id="ARBA00023098"/>
    </source>
</evidence>
<evidence type="ECO:0000256" key="1">
    <source>
        <dbReference type="ARBA" id="ARBA00004170"/>
    </source>
</evidence>
<evidence type="ECO:0000313" key="26">
    <source>
        <dbReference type="Proteomes" id="UP000193090"/>
    </source>
</evidence>
<dbReference type="Proteomes" id="UP000193090">
    <property type="component" value="Unassembled WGS sequence"/>
</dbReference>
<dbReference type="EC" id="3.1.2.2" evidence="16"/>
<evidence type="ECO:0000256" key="12">
    <source>
        <dbReference type="ARBA" id="ARBA00023273"/>
    </source>
</evidence>
<comment type="catalytic activity">
    <reaction evidence="21">
        <text>decanoyl-CoA + H2O = decanoate + CoA + H(+)</text>
        <dbReference type="Rhea" id="RHEA:40059"/>
        <dbReference type="ChEBI" id="CHEBI:15377"/>
        <dbReference type="ChEBI" id="CHEBI:15378"/>
        <dbReference type="ChEBI" id="CHEBI:27689"/>
        <dbReference type="ChEBI" id="CHEBI:57287"/>
        <dbReference type="ChEBI" id="CHEBI:61430"/>
    </reaction>
    <physiologicalReaction direction="left-to-right" evidence="21">
        <dbReference type="Rhea" id="RHEA:40060"/>
    </physiologicalReaction>
</comment>
<evidence type="ECO:0000256" key="13">
    <source>
        <dbReference type="ARBA" id="ARBA00035852"/>
    </source>
</evidence>
<keyword evidence="6" id="KW-0053">Apoptosis</keyword>
<dbReference type="AlphaFoldDB" id="A0A1X2EIS0"/>
<gene>
    <name evidence="25" type="ORF">AWC30_11000</name>
</gene>
<evidence type="ECO:0000256" key="4">
    <source>
        <dbReference type="ARBA" id="ARBA00022475"/>
    </source>
</evidence>
<accession>A0A1X2EIS0</accession>
<organism evidence="25 26">
    <name type="scientific">Mycolicibacillus trivialis</name>
    <dbReference type="NCBI Taxonomy" id="1798"/>
    <lineage>
        <taxon>Bacteria</taxon>
        <taxon>Bacillati</taxon>
        <taxon>Actinomycetota</taxon>
        <taxon>Actinomycetes</taxon>
        <taxon>Mycobacteriales</taxon>
        <taxon>Mycobacteriaceae</taxon>
        <taxon>Mycolicibacillus</taxon>
    </lineage>
</organism>
<keyword evidence="9" id="KW-0809">Transit peptide</keyword>
<dbReference type="Pfam" id="PF03061">
    <property type="entry name" value="4HBT"/>
    <property type="match status" value="1"/>
</dbReference>
<dbReference type="InterPro" id="IPR029069">
    <property type="entry name" value="HotDog_dom_sf"/>
</dbReference>
<comment type="catalytic activity">
    <reaction evidence="14">
        <text>(9Z)-octadecenoyl-CoA + H2O = (9Z)-octadecenoate + CoA + H(+)</text>
        <dbReference type="Rhea" id="RHEA:40139"/>
        <dbReference type="ChEBI" id="CHEBI:15377"/>
        <dbReference type="ChEBI" id="CHEBI:15378"/>
        <dbReference type="ChEBI" id="CHEBI:30823"/>
        <dbReference type="ChEBI" id="CHEBI:57287"/>
        <dbReference type="ChEBI" id="CHEBI:57387"/>
    </reaction>
    <physiologicalReaction direction="left-to-right" evidence="14">
        <dbReference type="Rhea" id="RHEA:40140"/>
    </physiologicalReaction>
</comment>
<evidence type="ECO:0000256" key="16">
    <source>
        <dbReference type="ARBA" id="ARBA00038848"/>
    </source>
</evidence>
<comment type="subcellular location">
    <subcellularLocation>
        <location evidence="3">Cell projection</location>
        <location evidence="3">Ruffle membrane</location>
    </subcellularLocation>
    <subcellularLocation>
        <location evidence="2">Cytoplasm</location>
    </subcellularLocation>
    <subcellularLocation>
        <location evidence="1">Membrane</location>
        <topology evidence="1">Peripheral membrane protein</topology>
    </subcellularLocation>
</comment>
<dbReference type="InterPro" id="IPR006683">
    <property type="entry name" value="Thioestr_dom"/>
</dbReference>
<evidence type="ECO:0000256" key="14">
    <source>
        <dbReference type="ARBA" id="ARBA00037002"/>
    </source>
</evidence>
<evidence type="ECO:0000256" key="11">
    <source>
        <dbReference type="ARBA" id="ARBA00023136"/>
    </source>
</evidence>
<evidence type="ECO:0000256" key="5">
    <source>
        <dbReference type="ARBA" id="ARBA00022490"/>
    </source>
</evidence>
<evidence type="ECO:0000256" key="7">
    <source>
        <dbReference type="ARBA" id="ARBA00022801"/>
    </source>
</evidence>
<dbReference type="PANTHER" id="PTHR12418">
    <property type="entry name" value="ACYL-COENZYME A THIOESTERASE THEM4"/>
    <property type="match status" value="1"/>
</dbReference>
<sequence>MEFPFDTIAAAELDRLQTLHAPLTRAIRELIDAAVHTDADEATVREAHTAIEAAAGALGRSRRNGSRTLRQAETGLPVAWGNPVVGTRNPIAPPVLIEHENGHCWSEFDLGGAYEGPPGLVHGGICALILDHVLGEVVSEGLNKPYFTGTLTCRYLRGTPLGRLRVEADVERTEGVKAFARGTLSDADGVTVEAEGVFIMPAWARENR</sequence>
<evidence type="ECO:0000256" key="20">
    <source>
        <dbReference type="ARBA" id="ARBA00047734"/>
    </source>
</evidence>
<dbReference type="OrthoDB" id="5242242at2"/>
<evidence type="ECO:0000256" key="8">
    <source>
        <dbReference type="ARBA" id="ARBA00022832"/>
    </source>
</evidence>
<reference evidence="25 26" key="1">
    <citation type="submission" date="2016-01" db="EMBL/GenBank/DDBJ databases">
        <title>The new phylogeny of the genus Mycobacterium.</title>
        <authorList>
            <person name="Tarcisio F."/>
            <person name="Conor M."/>
            <person name="Antonella G."/>
            <person name="Elisabetta G."/>
            <person name="Giulia F.S."/>
            <person name="Sara T."/>
            <person name="Anna F."/>
            <person name="Clotilde B."/>
            <person name="Roberto B."/>
            <person name="Veronica D.S."/>
            <person name="Fabio R."/>
            <person name="Monica P."/>
            <person name="Olivier J."/>
            <person name="Enrico T."/>
            <person name="Nicola S."/>
        </authorList>
    </citation>
    <scope>NUCLEOTIDE SEQUENCE [LARGE SCALE GENOMIC DNA]</scope>
    <source>
        <strain evidence="25 26">DSM 44153</strain>
    </source>
</reference>
<dbReference type="GO" id="GO:0016787">
    <property type="term" value="F:hydrolase activity"/>
    <property type="evidence" value="ECO:0007669"/>
    <property type="project" value="UniProtKB-KW"/>
</dbReference>
<evidence type="ECO:0000256" key="2">
    <source>
        <dbReference type="ARBA" id="ARBA00004496"/>
    </source>
</evidence>
<proteinExistence type="inferred from homology"/>
<evidence type="ECO:0000256" key="15">
    <source>
        <dbReference type="ARBA" id="ARBA00038456"/>
    </source>
</evidence>
<keyword evidence="11" id="KW-0472">Membrane</keyword>
<keyword evidence="7" id="KW-0378">Hydrolase</keyword>
<dbReference type="Gene3D" id="3.10.129.10">
    <property type="entry name" value="Hotdog Thioesterase"/>
    <property type="match status" value="1"/>
</dbReference>
<evidence type="ECO:0000256" key="18">
    <source>
        <dbReference type="ARBA" id="ARBA00043210"/>
    </source>
</evidence>
<evidence type="ECO:0000256" key="9">
    <source>
        <dbReference type="ARBA" id="ARBA00022946"/>
    </source>
</evidence>
<evidence type="ECO:0000256" key="6">
    <source>
        <dbReference type="ARBA" id="ARBA00022703"/>
    </source>
</evidence>
<comment type="catalytic activity">
    <reaction evidence="19">
        <text>octanoyl-CoA + H2O = octanoate + CoA + H(+)</text>
        <dbReference type="Rhea" id="RHEA:30143"/>
        <dbReference type="ChEBI" id="CHEBI:15377"/>
        <dbReference type="ChEBI" id="CHEBI:15378"/>
        <dbReference type="ChEBI" id="CHEBI:25646"/>
        <dbReference type="ChEBI" id="CHEBI:57287"/>
        <dbReference type="ChEBI" id="CHEBI:57386"/>
    </reaction>
    <physiologicalReaction direction="left-to-right" evidence="19">
        <dbReference type="Rhea" id="RHEA:30144"/>
    </physiologicalReaction>
</comment>
<dbReference type="GO" id="GO:0005737">
    <property type="term" value="C:cytoplasm"/>
    <property type="evidence" value="ECO:0007669"/>
    <property type="project" value="UniProtKB-SubCell"/>
</dbReference>
<name>A0A1X2EIS0_9MYCO</name>
<keyword evidence="26" id="KW-1185">Reference proteome</keyword>